<evidence type="ECO:0000313" key="15">
    <source>
        <dbReference type="RefSeq" id="XP_029021885.1"/>
    </source>
</evidence>
<dbReference type="Pfam" id="PF00069">
    <property type="entry name" value="Pkinase"/>
    <property type="match status" value="1"/>
</dbReference>
<evidence type="ECO:0000256" key="3">
    <source>
        <dbReference type="ARBA" id="ARBA00022527"/>
    </source>
</evidence>
<organism evidence="14 15">
    <name type="scientific">Betta splendens</name>
    <name type="common">Siamese fighting fish</name>
    <dbReference type="NCBI Taxonomy" id="158456"/>
    <lineage>
        <taxon>Eukaryota</taxon>
        <taxon>Metazoa</taxon>
        <taxon>Chordata</taxon>
        <taxon>Craniata</taxon>
        <taxon>Vertebrata</taxon>
        <taxon>Euteleostomi</taxon>
        <taxon>Actinopterygii</taxon>
        <taxon>Neopterygii</taxon>
        <taxon>Teleostei</taxon>
        <taxon>Neoteleostei</taxon>
        <taxon>Acanthomorphata</taxon>
        <taxon>Anabantaria</taxon>
        <taxon>Anabantiformes</taxon>
        <taxon>Anabantoidei</taxon>
        <taxon>Osphronemidae</taxon>
        <taxon>Betta</taxon>
    </lineage>
</organism>
<dbReference type="Gene3D" id="1.10.510.10">
    <property type="entry name" value="Transferase(Phosphotransferase) domain 1"/>
    <property type="match status" value="1"/>
</dbReference>
<dbReference type="GeneID" id="114865036"/>
<dbReference type="InParanoid" id="A0A6P7NV40"/>
<proteinExistence type="inferred from homology"/>
<keyword evidence="5" id="KW-0547">Nucleotide-binding</keyword>
<dbReference type="InterPro" id="IPR000719">
    <property type="entry name" value="Prot_kinase_dom"/>
</dbReference>
<dbReference type="InterPro" id="IPR051131">
    <property type="entry name" value="NEK_Ser/Thr_kinase_NIMA"/>
</dbReference>
<evidence type="ECO:0000313" key="14">
    <source>
        <dbReference type="Proteomes" id="UP000515150"/>
    </source>
</evidence>
<feature type="transmembrane region" description="Helical" evidence="12">
    <location>
        <begin position="448"/>
        <end position="470"/>
    </location>
</feature>
<dbReference type="GO" id="GO:0008289">
    <property type="term" value="F:lipid binding"/>
    <property type="evidence" value="ECO:0007669"/>
    <property type="project" value="InterPro"/>
</dbReference>
<dbReference type="OrthoDB" id="6363454at2759"/>
<dbReference type="AlphaFoldDB" id="A0A6P7NV40"/>
<accession>A0A6P7NV40</accession>
<comment type="catalytic activity">
    <reaction evidence="8">
        <text>L-threonyl-[protein] + ATP = O-phospho-L-threonyl-[protein] + ADP + H(+)</text>
        <dbReference type="Rhea" id="RHEA:46608"/>
        <dbReference type="Rhea" id="RHEA-COMP:11060"/>
        <dbReference type="Rhea" id="RHEA-COMP:11605"/>
        <dbReference type="ChEBI" id="CHEBI:15378"/>
        <dbReference type="ChEBI" id="CHEBI:30013"/>
        <dbReference type="ChEBI" id="CHEBI:30616"/>
        <dbReference type="ChEBI" id="CHEBI:61977"/>
        <dbReference type="ChEBI" id="CHEBI:456216"/>
        <dbReference type="EC" id="2.7.11.1"/>
    </reaction>
</comment>
<keyword evidence="12" id="KW-0812">Transmembrane</keyword>
<dbReference type="GO" id="GO:0006869">
    <property type="term" value="P:lipid transport"/>
    <property type="evidence" value="ECO:0007669"/>
    <property type="project" value="InterPro"/>
</dbReference>
<feature type="compositionally biased region" description="Polar residues" evidence="11">
    <location>
        <begin position="487"/>
        <end position="504"/>
    </location>
</feature>
<protein>
    <recommendedName>
        <fullName evidence="2">non-specific serine/threonine protein kinase</fullName>
        <ecNumber evidence="2">2.7.11.1</ecNumber>
    </recommendedName>
</protein>
<feature type="domain" description="Protein kinase" evidence="13">
    <location>
        <begin position="1"/>
        <end position="261"/>
    </location>
</feature>
<dbReference type="PANTHER" id="PTHR44899">
    <property type="entry name" value="CAMK FAMILY PROTEIN KINASE"/>
    <property type="match status" value="1"/>
</dbReference>
<dbReference type="Pfam" id="PF05461">
    <property type="entry name" value="ApoL"/>
    <property type="match status" value="1"/>
</dbReference>
<keyword evidence="14" id="KW-1185">Reference proteome</keyword>
<dbReference type="GO" id="GO:0005576">
    <property type="term" value="C:extracellular region"/>
    <property type="evidence" value="ECO:0007669"/>
    <property type="project" value="InterPro"/>
</dbReference>
<dbReference type="GO" id="GO:0005524">
    <property type="term" value="F:ATP binding"/>
    <property type="evidence" value="ECO:0007669"/>
    <property type="project" value="UniProtKB-KW"/>
</dbReference>
<evidence type="ECO:0000256" key="2">
    <source>
        <dbReference type="ARBA" id="ARBA00012513"/>
    </source>
</evidence>
<comment type="similarity">
    <text evidence="1">Belongs to the apolipoprotein L family.</text>
</comment>
<evidence type="ECO:0000256" key="1">
    <source>
        <dbReference type="ARBA" id="ARBA00010090"/>
    </source>
</evidence>
<feature type="compositionally biased region" description="Polar residues" evidence="11">
    <location>
        <begin position="521"/>
        <end position="533"/>
    </location>
</feature>
<reference evidence="15" key="1">
    <citation type="submission" date="2025-08" db="UniProtKB">
        <authorList>
            <consortium name="RefSeq"/>
        </authorList>
    </citation>
    <scope>IDENTIFICATION</scope>
</reference>
<dbReference type="InterPro" id="IPR011009">
    <property type="entry name" value="Kinase-like_dom_sf"/>
</dbReference>
<dbReference type="SUPFAM" id="SSF56112">
    <property type="entry name" value="Protein kinase-like (PK-like)"/>
    <property type="match status" value="1"/>
</dbReference>
<evidence type="ECO:0000256" key="6">
    <source>
        <dbReference type="ARBA" id="ARBA00022777"/>
    </source>
</evidence>
<keyword evidence="12" id="KW-1133">Transmembrane helix</keyword>
<dbReference type="KEGG" id="bspl:114865036"/>
<evidence type="ECO:0000256" key="5">
    <source>
        <dbReference type="ARBA" id="ARBA00022741"/>
    </source>
</evidence>
<evidence type="ECO:0000259" key="13">
    <source>
        <dbReference type="PROSITE" id="PS50011"/>
    </source>
</evidence>
<keyword evidence="6" id="KW-0418">Kinase</keyword>
<name>A0A6P7NV40_BETSP</name>
<keyword evidence="10" id="KW-0175">Coiled coil</keyword>
<feature type="coiled-coil region" evidence="10">
    <location>
        <begin position="266"/>
        <end position="293"/>
    </location>
</feature>
<keyword evidence="12" id="KW-0472">Membrane</keyword>
<feature type="region of interest" description="Disordered" evidence="11">
    <location>
        <begin position="483"/>
        <end position="533"/>
    </location>
</feature>
<dbReference type="GO" id="GO:0004674">
    <property type="term" value="F:protein serine/threonine kinase activity"/>
    <property type="evidence" value="ECO:0007669"/>
    <property type="project" value="UniProtKB-KW"/>
</dbReference>
<evidence type="ECO:0000256" key="12">
    <source>
        <dbReference type="SAM" id="Phobius"/>
    </source>
</evidence>
<evidence type="ECO:0000256" key="10">
    <source>
        <dbReference type="SAM" id="Coils"/>
    </source>
</evidence>
<keyword evidence="7" id="KW-0067">ATP-binding</keyword>
<dbReference type="RefSeq" id="XP_029021885.1">
    <property type="nucleotide sequence ID" value="XM_029166052.3"/>
</dbReference>
<dbReference type="GO" id="GO:0042157">
    <property type="term" value="P:lipoprotein metabolic process"/>
    <property type="evidence" value="ECO:0007669"/>
    <property type="project" value="InterPro"/>
</dbReference>
<dbReference type="PANTHER" id="PTHR44899:SF3">
    <property type="entry name" value="SERINE_THREONINE-PROTEIN KINASE NEK1"/>
    <property type="match status" value="1"/>
</dbReference>
<evidence type="ECO:0000256" key="8">
    <source>
        <dbReference type="ARBA" id="ARBA00047899"/>
    </source>
</evidence>
<comment type="catalytic activity">
    <reaction evidence="9">
        <text>L-seryl-[protein] + ATP = O-phospho-L-seryl-[protein] + ADP + H(+)</text>
        <dbReference type="Rhea" id="RHEA:17989"/>
        <dbReference type="Rhea" id="RHEA-COMP:9863"/>
        <dbReference type="Rhea" id="RHEA-COMP:11604"/>
        <dbReference type="ChEBI" id="CHEBI:15378"/>
        <dbReference type="ChEBI" id="CHEBI:29999"/>
        <dbReference type="ChEBI" id="CHEBI:30616"/>
        <dbReference type="ChEBI" id="CHEBI:83421"/>
        <dbReference type="ChEBI" id="CHEBI:456216"/>
        <dbReference type="EC" id="2.7.11.1"/>
    </reaction>
</comment>
<dbReference type="EC" id="2.7.11.1" evidence="2"/>
<evidence type="ECO:0000256" key="4">
    <source>
        <dbReference type="ARBA" id="ARBA00022679"/>
    </source>
</evidence>
<evidence type="ECO:0000256" key="11">
    <source>
        <dbReference type="SAM" id="MobiDB-lite"/>
    </source>
</evidence>
<evidence type="ECO:0000256" key="7">
    <source>
        <dbReference type="ARBA" id="ARBA00022840"/>
    </source>
</evidence>
<dbReference type="InterPro" id="IPR008405">
    <property type="entry name" value="ApoL"/>
</dbReference>
<gene>
    <name evidence="15" type="primary">LOC114865036</name>
</gene>
<keyword evidence="3" id="KW-0723">Serine/threonine-protein kinase</keyword>
<keyword evidence="4" id="KW-0808">Transferase</keyword>
<sequence>MGSEQSILENKGYVLEKTENKNDPDMPFAATKGDEKFLIKMFTSNPASEITIQGELDSERKLLNISHPHIVSSKIEISGYYYVVTDYCEGGSLADKIKERNEPPQESEVLSWIVEICMALKTIHQKGFLQKDLTPEDIHFTTFGKLCLGGYQKVYENLKNTTSKKSSTETGYMAPEVYLKGTFDVKSDIWSVGCILYELCTLQPAFSAESTIMLTSKIHQGPYPTLPEHFSEDLCDLLNDIFNQDPVSRPTTSEIMECPLIINCLINKIKKTLNEVQTKVDALRALADGLERVHQGTTIGSLAGGVIGAAGGITSIVGLFLAPFTLGASLIVTGVGVGVGAVGSVTAGVSNITNMVNQSTDRKAVRNVIKEIEEKTHAVITWLQELNNSLQKARSRCETLECGHSKKEYLAKSGIRGLKCLGGVAELVRLVKVMNVGKIAAQGSRVVLVAQVTTGVLSALFVAADIFFIAMDAKEIHHIRQAKAANEGTNSEAESEAATNVDMSTSDEVELLPGVPKHNRSQSQDQSPSENTQVNSEVMKFVLCVRKAADDLQKVLDELKSMIESITSPEDDSNLDCHNRNAV</sequence>
<evidence type="ECO:0000256" key="9">
    <source>
        <dbReference type="ARBA" id="ARBA00048679"/>
    </source>
</evidence>
<dbReference type="PROSITE" id="PS50011">
    <property type="entry name" value="PROTEIN_KINASE_DOM"/>
    <property type="match status" value="1"/>
</dbReference>
<dbReference type="Proteomes" id="UP000515150">
    <property type="component" value="Chromosome 10"/>
</dbReference>